<organism evidence="1 2">
    <name type="scientific">candidate division MSBL1 archaeon SCGC-AAA259E17</name>
    <dbReference type="NCBI Taxonomy" id="1698263"/>
    <lineage>
        <taxon>Archaea</taxon>
        <taxon>Methanobacteriati</taxon>
        <taxon>Methanobacteriota</taxon>
        <taxon>candidate division MSBL1</taxon>
    </lineage>
</organism>
<keyword evidence="2" id="KW-1185">Reference proteome</keyword>
<dbReference type="Proteomes" id="UP000070373">
    <property type="component" value="Unassembled WGS sequence"/>
</dbReference>
<gene>
    <name evidence="1" type="ORF">AKJ64_03095</name>
</gene>
<comment type="caution">
    <text evidence="1">The sequence shown here is derived from an EMBL/GenBank/DDBJ whole genome shotgun (WGS) entry which is preliminary data.</text>
</comment>
<dbReference type="EMBL" id="LHXN01000050">
    <property type="protein sequence ID" value="KXA92452.1"/>
    <property type="molecule type" value="Genomic_DNA"/>
</dbReference>
<evidence type="ECO:0000313" key="1">
    <source>
        <dbReference type="EMBL" id="KXA92452.1"/>
    </source>
</evidence>
<dbReference type="AlphaFoldDB" id="A0A133UE26"/>
<sequence length="354" mass="40441">MASEKIKNLLTPSLDKDCTLFEGSKIEGLRKVSGEDIVEVSPCASERGKLMAEIDLSEAREDQFLEMSTLGLLLDSYKEHFTEMKFGSKLGVARIMWKAHRIYVYQKGKFKIRFAHSREDAIRTLNSLLRLIQGSIFCKKCGNPTIDCILGKCDVCTESASPQVISIEDYFNGPLLLRGYESLKEALKNSRKLRQELSREKKAWPATLENSMKRKLKEAIEYGIDFSLESQTFKNSYIGVEMISIAKENLFLLDQERTLMETLDSSLSKEAEEIIHRMNEIPWELNENLLKVTFEEEKMEEGILEEKISEFEAGLKEVERGSVSISKNVLDGLQKLIQTQANFLRKINAERDIG</sequence>
<accession>A0A133UE26</accession>
<protein>
    <submittedName>
        <fullName evidence="1">Uncharacterized protein</fullName>
    </submittedName>
</protein>
<evidence type="ECO:0000313" key="2">
    <source>
        <dbReference type="Proteomes" id="UP000070373"/>
    </source>
</evidence>
<reference evidence="1 2" key="1">
    <citation type="journal article" date="2016" name="Sci. Rep.">
        <title>Metabolic traits of an uncultured archaeal lineage -MSBL1- from brine pools of the Red Sea.</title>
        <authorList>
            <person name="Mwirichia R."/>
            <person name="Alam I."/>
            <person name="Rashid M."/>
            <person name="Vinu M."/>
            <person name="Ba-Alawi W."/>
            <person name="Anthony Kamau A."/>
            <person name="Kamanda Ngugi D."/>
            <person name="Goker M."/>
            <person name="Klenk H.P."/>
            <person name="Bajic V."/>
            <person name="Stingl U."/>
        </authorList>
    </citation>
    <scope>NUCLEOTIDE SEQUENCE [LARGE SCALE GENOMIC DNA]</scope>
    <source>
        <strain evidence="1">SCGC-AAA259E17</strain>
    </source>
</reference>
<name>A0A133UE26_9EURY</name>
<proteinExistence type="predicted"/>